<evidence type="ECO:0000313" key="3">
    <source>
        <dbReference type="Proteomes" id="UP000467841"/>
    </source>
</evidence>
<protein>
    <submittedName>
        <fullName evidence="2">Uncharacterized protein</fullName>
    </submittedName>
</protein>
<proteinExistence type="predicted"/>
<dbReference type="EMBL" id="CACVBM020000743">
    <property type="protein sequence ID" value="CAA7022889.1"/>
    <property type="molecule type" value="Genomic_DNA"/>
</dbReference>
<gene>
    <name evidence="1" type="ORF">MERR_LOCUS10124</name>
    <name evidence="2" type="ORF">MERR_LOCUS25038</name>
</gene>
<dbReference type="EMBL" id="CACVBM020001182">
    <property type="protein sequence ID" value="CAA7037803.1"/>
    <property type="molecule type" value="Genomic_DNA"/>
</dbReference>
<organism evidence="2 3">
    <name type="scientific">Microthlaspi erraticum</name>
    <dbReference type="NCBI Taxonomy" id="1685480"/>
    <lineage>
        <taxon>Eukaryota</taxon>
        <taxon>Viridiplantae</taxon>
        <taxon>Streptophyta</taxon>
        <taxon>Embryophyta</taxon>
        <taxon>Tracheophyta</taxon>
        <taxon>Spermatophyta</taxon>
        <taxon>Magnoliopsida</taxon>
        <taxon>eudicotyledons</taxon>
        <taxon>Gunneridae</taxon>
        <taxon>Pentapetalae</taxon>
        <taxon>rosids</taxon>
        <taxon>malvids</taxon>
        <taxon>Brassicales</taxon>
        <taxon>Brassicaceae</taxon>
        <taxon>Coluteocarpeae</taxon>
        <taxon>Microthlaspi</taxon>
    </lineage>
</organism>
<dbReference type="Proteomes" id="UP000467841">
    <property type="component" value="Unassembled WGS sequence"/>
</dbReference>
<sequence length="103" mass="11464">MAESGDQKPTICQFQQRRGESLVGVQLKVEEVAKPLSQKEGPGQLMNRPRRPAILAFLDQTRHVINDMATKCVTSPITCGLIFESRRTFFKTRTSESAIGEGN</sequence>
<name>A0A6D2JDL7_9BRAS</name>
<keyword evidence="3" id="KW-1185">Reference proteome</keyword>
<evidence type="ECO:0000313" key="1">
    <source>
        <dbReference type="EMBL" id="CAA7022889.1"/>
    </source>
</evidence>
<accession>A0A6D2JDL7</accession>
<dbReference type="AlphaFoldDB" id="A0A6D2JDL7"/>
<evidence type="ECO:0000313" key="2">
    <source>
        <dbReference type="EMBL" id="CAA7037803.1"/>
    </source>
</evidence>
<reference evidence="2 3" key="1">
    <citation type="submission" date="2020-01" db="EMBL/GenBank/DDBJ databases">
        <authorList>
            <person name="Mishra B."/>
        </authorList>
    </citation>
    <scope>NUCLEOTIDE SEQUENCE [LARGE SCALE GENOMIC DNA]</scope>
</reference>